<dbReference type="InterPro" id="IPR038765">
    <property type="entry name" value="Papain-like_cys_pep_sf"/>
</dbReference>
<gene>
    <name evidence="3" type="ORF">OESDEN_05054</name>
</gene>
<dbReference type="Gene3D" id="3.90.70.10">
    <property type="entry name" value="Cysteine proteinases"/>
    <property type="match status" value="1"/>
</dbReference>
<feature type="non-terminal residue" evidence="3">
    <location>
        <position position="1"/>
    </location>
</feature>
<feature type="compositionally biased region" description="Basic and acidic residues" evidence="1">
    <location>
        <begin position="86"/>
        <end position="97"/>
    </location>
</feature>
<dbReference type="Pfam" id="PF00443">
    <property type="entry name" value="UCH"/>
    <property type="match status" value="1"/>
</dbReference>
<dbReference type="GO" id="GO:0004843">
    <property type="term" value="F:cysteine-type deubiquitinase activity"/>
    <property type="evidence" value="ECO:0007669"/>
    <property type="project" value="InterPro"/>
</dbReference>
<feature type="compositionally biased region" description="Basic and acidic residues" evidence="1">
    <location>
        <begin position="297"/>
        <end position="308"/>
    </location>
</feature>
<dbReference type="GO" id="GO:0016579">
    <property type="term" value="P:protein deubiquitination"/>
    <property type="evidence" value="ECO:0007669"/>
    <property type="project" value="InterPro"/>
</dbReference>
<evidence type="ECO:0000259" key="2">
    <source>
        <dbReference type="PROSITE" id="PS50235"/>
    </source>
</evidence>
<proteinExistence type="predicted"/>
<dbReference type="CDD" id="cd02257">
    <property type="entry name" value="Peptidase_C19"/>
    <property type="match status" value="1"/>
</dbReference>
<feature type="compositionally biased region" description="Basic and acidic residues" evidence="1">
    <location>
        <begin position="205"/>
        <end position="219"/>
    </location>
</feature>
<dbReference type="Proteomes" id="UP000053660">
    <property type="component" value="Unassembled WGS sequence"/>
</dbReference>
<feature type="compositionally biased region" description="Polar residues" evidence="1">
    <location>
        <begin position="226"/>
        <end position="245"/>
    </location>
</feature>
<feature type="region of interest" description="Disordered" evidence="1">
    <location>
        <begin position="1"/>
        <end position="40"/>
    </location>
</feature>
<organism evidence="3 4">
    <name type="scientific">Oesophagostomum dentatum</name>
    <name type="common">Nodular worm</name>
    <dbReference type="NCBI Taxonomy" id="61180"/>
    <lineage>
        <taxon>Eukaryota</taxon>
        <taxon>Metazoa</taxon>
        <taxon>Ecdysozoa</taxon>
        <taxon>Nematoda</taxon>
        <taxon>Chromadorea</taxon>
        <taxon>Rhabditida</taxon>
        <taxon>Rhabditina</taxon>
        <taxon>Rhabditomorpha</taxon>
        <taxon>Strongyloidea</taxon>
        <taxon>Strongylidae</taxon>
        <taxon>Oesophagostomum</taxon>
    </lineage>
</organism>
<reference evidence="3 4" key="1">
    <citation type="submission" date="2014-03" db="EMBL/GenBank/DDBJ databases">
        <title>Draft genome of the hookworm Oesophagostomum dentatum.</title>
        <authorList>
            <person name="Mitreva M."/>
        </authorList>
    </citation>
    <scope>NUCLEOTIDE SEQUENCE [LARGE SCALE GENOMIC DNA]</scope>
    <source>
        <strain evidence="3 4">OD-Hann</strain>
    </source>
</reference>
<dbReference type="EMBL" id="KN550113">
    <property type="protein sequence ID" value="KHJ95008.1"/>
    <property type="molecule type" value="Genomic_DNA"/>
</dbReference>
<accession>A0A0B1TBS3</accession>
<protein>
    <recommendedName>
        <fullName evidence="2">USP domain-containing protein</fullName>
    </recommendedName>
</protein>
<feature type="region of interest" description="Disordered" evidence="1">
    <location>
        <begin position="273"/>
        <end position="326"/>
    </location>
</feature>
<feature type="compositionally biased region" description="Polar residues" evidence="1">
    <location>
        <begin position="146"/>
        <end position="157"/>
    </location>
</feature>
<evidence type="ECO:0000313" key="3">
    <source>
        <dbReference type="EMBL" id="KHJ95008.1"/>
    </source>
</evidence>
<evidence type="ECO:0000256" key="1">
    <source>
        <dbReference type="SAM" id="MobiDB-lite"/>
    </source>
</evidence>
<feature type="domain" description="USP" evidence="2">
    <location>
        <begin position="331"/>
        <end position="378"/>
    </location>
</feature>
<dbReference type="SUPFAM" id="SSF54001">
    <property type="entry name" value="Cysteine proteinases"/>
    <property type="match status" value="1"/>
</dbReference>
<evidence type="ECO:0000313" key="4">
    <source>
        <dbReference type="Proteomes" id="UP000053660"/>
    </source>
</evidence>
<feature type="region of interest" description="Disordered" evidence="1">
    <location>
        <begin position="86"/>
        <end position="254"/>
    </location>
</feature>
<dbReference type="InterPro" id="IPR001394">
    <property type="entry name" value="Peptidase_C19_UCH"/>
</dbReference>
<sequence>GPFSPEPASKKPPSVTGCKPAEEPKTAKNDPIVLPKKFGDSSIARPTNVVVQEITKPSSSNDVIEIMDIEPSSVTTSKVPKLASVAEEKVNRSEGLVKSKALNEVVEESAEKSKVEPNSAATADVAASSSDERLRDMPVQSRKKQPSTVDKSAQGSIISLVEQDVRRSSGIRVSAPYKAGPHTVTFKQKRGGDRSPTKPSLAKRLASDFRNEPIPKDATIDLDGLSSPSFYGSPRPSASSKQPQRPSHEIASPRPQLLAESISSSRCLLSPPKGARIFATPSTHNSRDAVTPNRKRKEIDDSYSKDFVNKGASSSLSPPDAEHQPSPYSYRGLENLTNSCYMNATLQALATVFPFYYRMQMIQQRQEEEGYECSEFVK</sequence>
<dbReference type="InterPro" id="IPR028889">
    <property type="entry name" value="USP"/>
</dbReference>
<name>A0A0B1TBS3_OESDE</name>
<dbReference type="OrthoDB" id="5866884at2759"/>
<feature type="compositionally biased region" description="Low complexity" evidence="1">
    <location>
        <begin position="119"/>
        <end position="129"/>
    </location>
</feature>
<dbReference type="AlphaFoldDB" id="A0A0B1TBS3"/>
<dbReference type="PROSITE" id="PS50235">
    <property type="entry name" value="USP_3"/>
    <property type="match status" value="1"/>
</dbReference>
<keyword evidence="4" id="KW-1185">Reference proteome</keyword>